<dbReference type="EMBL" id="BAAAFO010000002">
    <property type="protein sequence ID" value="GAA0251058.1"/>
    <property type="molecule type" value="Genomic_DNA"/>
</dbReference>
<protein>
    <submittedName>
        <fullName evidence="2">Extensin family protein</fullName>
    </submittedName>
</protein>
<dbReference type="Proteomes" id="UP001500657">
    <property type="component" value="Unassembled WGS sequence"/>
</dbReference>
<proteinExistence type="predicted"/>
<feature type="domain" description="Extensin-like C-terminal" evidence="1">
    <location>
        <begin position="57"/>
        <end position="228"/>
    </location>
</feature>
<evidence type="ECO:0000313" key="2">
    <source>
        <dbReference type="EMBL" id="GAA0251058.1"/>
    </source>
</evidence>
<evidence type="ECO:0000313" key="3">
    <source>
        <dbReference type="Proteomes" id="UP001500657"/>
    </source>
</evidence>
<dbReference type="Pfam" id="PF06904">
    <property type="entry name" value="Extensin-like_C"/>
    <property type="match status" value="1"/>
</dbReference>
<comment type="caution">
    <text evidence="2">The sequence shown here is derived from an EMBL/GenBank/DDBJ whole genome shotgun (WGS) entry which is preliminary data.</text>
</comment>
<keyword evidence="3" id="KW-1185">Reference proteome</keyword>
<gene>
    <name evidence="2" type="ORF">GCM10009126_15630</name>
</gene>
<sequence>MRAWLLLILLGSLIALAWVRGWRPPDRYNPWAPLDLRAEPDPFLRYKLRRLAADPPRCLAALQRAGARFTSVDDRHGPGGCGWHDAVRLRGTGVAVLSSPAVMACPLAATLVLFDRDALQPAARSAFQQPVVRIDHVGSYACRNVYHRNDAPLSRHARAQAIDITGFRLADGKQVRIGEAWGDGTPAGRFLHRVRARGCAVVGMLLGPDYNAAHRTHFHIEASGWGYCPGGGTAQRR</sequence>
<dbReference type="InterPro" id="IPR009683">
    <property type="entry name" value="Extensin-like_C"/>
</dbReference>
<reference evidence="2 3" key="1">
    <citation type="journal article" date="2019" name="Int. J. Syst. Evol. Microbiol.">
        <title>The Global Catalogue of Microorganisms (GCM) 10K type strain sequencing project: providing services to taxonomists for standard genome sequencing and annotation.</title>
        <authorList>
            <consortium name="The Broad Institute Genomics Platform"/>
            <consortium name="The Broad Institute Genome Sequencing Center for Infectious Disease"/>
            <person name="Wu L."/>
            <person name="Ma J."/>
        </authorList>
    </citation>
    <scope>NUCLEOTIDE SEQUENCE [LARGE SCALE GENOMIC DNA]</scope>
    <source>
        <strain evidence="2 3">JCM 16242</strain>
    </source>
</reference>
<evidence type="ECO:0000259" key="1">
    <source>
        <dbReference type="Pfam" id="PF06904"/>
    </source>
</evidence>
<name>A0ABN0UHT8_9GAMM</name>
<dbReference type="RefSeq" id="WP_343881874.1">
    <property type="nucleotide sequence ID" value="NZ_BAAAFO010000002.1"/>
</dbReference>
<organism evidence="2 3">
    <name type="scientific">Rhodanobacter caeni</name>
    <dbReference type="NCBI Taxonomy" id="657654"/>
    <lineage>
        <taxon>Bacteria</taxon>
        <taxon>Pseudomonadati</taxon>
        <taxon>Pseudomonadota</taxon>
        <taxon>Gammaproteobacteria</taxon>
        <taxon>Lysobacterales</taxon>
        <taxon>Rhodanobacteraceae</taxon>
        <taxon>Rhodanobacter</taxon>
    </lineage>
</organism>
<accession>A0ABN0UHT8</accession>